<dbReference type="EMBL" id="JAAMRD010000020">
    <property type="protein sequence ID" value="MBA1306718.1"/>
    <property type="molecule type" value="Genomic_DNA"/>
</dbReference>
<dbReference type="RefSeq" id="WP_181122306.1">
    <property type="nucleotide sequence ID" value="NZ_JAAMRD010000020.1"/>
</dbReference>
<dbReference type="Gene3D" id="1.25.40.10">
    <property type="entry name" value="Tetratricopeptide repeat domain"/>
    <property type="match status" value="1"/>
</dbReference>
<evidence type="ECO:0000313" key="2">
    <source>
        <dbReference type="Proteomes" id="UP001138621"/>
    </source>
</evidence>
<organism evidence="1 2">
    <name type="scientific">Stutzerimonas stutzeri</name>
    <name type="common">Pseudomonas stutzeri</name>
    <dbReference type="NCBI Taxonomy" id="316"/>
    <lineage>
        <taxon>Bacteria</taxon>
        <taxon>Pseudomonadati</taxon>
        <taxon>Pseudomonadota</taxon>
        <taxon>Gammaproteobacteria</taxon>
        <taxon>Pseudomonadales</taxon>
        <taxon>Pseudomonadaceae</taxon>
        <taxon>Stutzerimonas</taxon>
    </lineage>
</organism>
<name>A0AA40V973_STUST</name>
<dbReference type="SUPFAM" id="SSF81901">
    <property type="entry name" value="HCP-like"/>
    <property type="match status" value="1"/>
</dbReference>
<dbReference type="InterPro" id="IPR011990">
    <property type="entry name" value="TPR-like_helical_dom_sf"/>
</dbReference>
<protein>
    <submittedName>
        <fullName evidence="1">Sel1 repeat family protein</fullName>
    </submittedName>
</protein>
<sequence>MSLADAFAHSKNLKGLTSSWIKHVSARMREEQIQSSVRLNVDNAASMVAPAALVATMIERTGLLSLGRPLRVLILGTDPMTRLDRSAWVSFAGDMLGAPGRVEIVLCSEEEALTSFYPVAEALGMPTCTCVTHAAVRSSAGESIDMALWIHPATEASEPTEMDMVTTALSLVSGSSVPVYTACFNDADLHAQNYLLHGRSVRLTPLGGDLKRGSDSINRFGISTKGVGVDGGWGAVLARLEPMPPSLAAEDLALVSTALRLRCIEGALHSSWQLGQRINGVAFNRILPIGLLGNMALDTASGHILSEDYETRELRLVGQLWRQKLDTLPAGDSEALMLWASEVMLSFLWKLPKEDHKRREAIELLERALDDGVLAAGIGLARCFEGSESTMAKATELYRRIGERHPFSAYYLAHEAIDGGDVGEGERLLRVSAAFGYPIAQTDLAKLIFDTASRKPEALAHLRSASAAGDIEASFSLGELHTEAYEFDAALAELRKAWSYGHAEAAALAARVAEHMLDIKMGKRSVAKRELREAQECLRKLHRRAKAAAVRAGAHDGLDRSPV</sequence>
<dbReference type="AlphaFoldDB" id="A0AA40V973"/>
<comment type="caution">
    <text evidence="1">The sequence shown here is derived from an EMBL/GenBank/DDBJ whole genome shotgun (WGS) entry which is preliminary data.</text>
</comment>
<reference evidence="1" key="1">
    <citation type="submission" date="2020-02" db="EMBL/GenBank/DDBJ databases">
        <title>Synteny-based analysis reveals conserved mechanism for high triclosan tolerance in Pseudomonas, as well as instances of horizontal transfer.</title>
        <authorList>
            <person name="Mcfarland A.G."/>
            <person name="Bertucci H.K."/>
            <person name="Litmann E."/>
            <person name="Shen J."/>
            <person name="Huttenhower C."/>
            <person name="Hartmann E.M."/>
        </authorList>
    </citation>
    <scope>NUCLEOTIDE SEQUENCE</scope>
    <source>
        <strain evidence="1">109A1</strain>
    </source>
</reference>
<gene>
    <name evidence="1" type="ORF">G7024_20175</name>
</gene>
<evidence type="ECO:0000313" key="1">
    <source>
        <dbReference type="EMBL" id="MBA1306718.1"/>
    </source>
</evidence>
<dbReference type="Proteomes" id="UP001138621">
    <property type="component" value="Unassembled WGS sequence"/>
</dbReference>
<proteinExistence type="predicted"/>
<accession>A0AA40V973</accession>